<dbReference type="GO" id="GO:0005737">
    <property type="term" value="C:cytoplasm"/>
    <property type="evidence" value="ECO:0007669"/>
    <property type="project" value="UniProtKB-SubCell"/>
</dbReference>
<dbReference type="PANTHER" id="PTHR21043">
    <property type="entry name" value="IOJAP SUPERFAMILY ORTHOLOG"/>
    <property type="match status" value="1"/>
</dbReference>
<keyword evidence="2" id="KW-0810">Translation regulation</keyword>
<dbReference type="Gene3D" id="3.30.460.10">
    <property type="entry name" value="Beta Polymerase, domain 2"/>
    <property type="match status" value="1"/>
</dbReference>
<dbReference type="GO" id="GO:0043023">
    <property type="term" value="F:ribosomal large subunit binding"/>
    <property type="evidence" value="ECO:0007669"/>
    <property type="project" value="TreeGrafter"/>
</dbReference>
<keyword evidence="2" id="KW-0963">Cytoplasm</keyword>
<proteinExistence type="inferred from homology"/>
<dbReference type="HAMAP" id="MF_01477">
    <property type="entry name" value="Iojap_RsfS"/>
    <property type="match status" value="1"/>
</dbReference>
<keyword evidence="2" id="KW-0678">Repressor</keyword>
<comment type="subcellular location">
    <subcellularLocation>
        <location evidence="2">Cytoplasm</location>
    </subcellularLocation>
</comment>
<protein>
    <recommendedName>
        <fullName evidence="2">Ribosomal silencing factor RsfS</fullName>
    </recommendedName>
</protein>
<dbReference type="Proteomes" id="UP000182680">
    <property type="component" value="Unassembled WGS sequence"/>
</dbReference>
<gene>
    <name evidence="2" type="primary">rsfS</name>
    <name evidence="3" type="ORF">SAMN02910291_01186</name>
</gene>
<comment type="function">
    <text evidence="2">Functions as a ribosomal silencing factor. Interacts with ribosomal protein uL14 (rplN), blocking formation of intersubunit bridge B8. Prevents association of the 30S and 50S ribosomal subunits and the formation of functional ribosomes, thus repressing translation.</text>
</comment>
<dbReference type="GO" id="GO:0042256">
    <property type="term" value="P:cytosolic ribosome assembly"/>
    <property type="evidence" value="ECO:0007669"/>
    <property type="project" value="UniProtKB-UniRule"/>
</dbReference>
<dbReference type="Pfam" id="PF02410">
    <property type="entry name" value="RsfS"/>
    <property type="match status" value="1"/>
</dbReference>
<organism evidence="3 4">
    <name type="scientific">Desulfovibrio desulfuricans</name>
    <dbReference type="NCBI Taxonomy" id="876"/>
    <lineage>
        <taxon>Bacteria</taxon>
        <taxon>Pseudomonadati</taxon>
        <taxon>Thermodesulfobacteriota</taxon>
        <taxon>Desulfovibrionia</taxon>
        <taxon>Desulfovibrionales</taxon>
        <taxon>Desulfovibrionaceae</taxon>
        <taxon>Desulfovibrio</taxon>
    </lineage>
</organism>
<name>A0AA94L1Y9_DESDE</name>
<comment type="subunit">
    <text evidence="2">Interacts with ribosomal protein uL14 (rplN).</text>
</comment>
<dbReference type="NCBIfam" id="TIGR00090">
    <property type="entry name" value="rsfS_iojap_ybeB"/>
    <property type="match status" value="1"/>
</dbReference>
<evidence type="ECO:0000256" key="1">
    <source>
        <dbReference type="ARBA" id="ARBA00010574"/>
    </source>
</evidence>
<dbReference type="EMBL" id="FPIW01000016">
    <property type="protein sequence ID" value="SFW40945.1"/>
    <property type="molecule type" value="Genomic_DNA"/>
</dbReference>
<dbReference type="PANTHER" id="PTHR21043:SF0">
    <property type="entry name" value="MITOCHONDRIAL ASSEMBLY OF RIBOSOMAL LARGE SUBUNIT PROTEIN 1"/>
    <property type="match status" value="1"/>
</dbReference>
<dbReference type="GO" id="GO:0017148">
    <property type="term" value="P:negative regulation of translation"/>
    <property type="evidence" value="ECO:0007669"/>
    <property type="project" value="UniProtKB-UniRule"/>
</dbReference>
<evidence type="ECO:0000313" key="3">
    <source>
        <dbReference type="EMBL" id="SFW40945.1"/>
    </source>
</evidence>
<evidence type="ECO:0000313" key="4">
    <source>
        <dbReference type="Proteomes" id="UP000182680"/>
    </source>
</evidence>
<dbReference type="AlphaFoldDB" id="A0AA94L1Y9"/>
<sequence>MRFFCRTPRPSILFLHLGAAAREKAKSSARACRHPGKPIALDPALRYVLAMENNHPNTPAGGRAPIQFSDVPASRKAADVAQWLEEHKALRVVCLDLEGEGSFADVLVVAGANSVRHAQSLADGVAQLCREHNYEFLRTEGYATGQWILVDMNDVIVNIFQEPVRELYALEALWGHGSGKGTAAGQNSGE</sequence>
<reference evidence="4" key="1">
    <citation type="submission" date="2016-11" db="EMBL/GenBank/DDBJ databases">
        <authorList>
            <person name="Jaros S."/>
            <person name="Januszkiewicz K."/>
            <person name="Wedrychowicz H."/>
        </authorList>
    </citation>
    <scope>NUCLEOTIDE SEQUENCE [LARGE SCALE GENOMIC DNA]</scope>
    <source>
        <strain evidence="4">DSM 7057</strain>
    </source>
</reference>
<dbReference type="InterPro" id="IPR043519">
    <property type="entry name" value="NT_sf"/>
</dbReference>
<dbReference type="SUPFAM" id="SSF81301">
    <property type="entry name" value="Nucleotidyltransferase"/>
    <property type="match status" value="1"/>
</dbReference>
<comment type="caution">
    <text evidence="3">The sequence shown here is derived from an EMBL/GenBank/DDBJ whole genome shotgun (WGS) entry which is preliminary data.</text>
</comment>
<accession>A0AA94L1Y9</accession>
<dbReference type="InterPro" id="IPR004394">
    <property type="entry name" value="Iojap/RsfS/C7orf30"/>
</dbReference>
<evidence type="ECO:0000256" key="2">
    <source>
        <dbReference type="HAMAP-Rule" id="MF_01477"/>
    </source>
</evidence>
<comment type="similarity">
    <text evidence="1 2">Belongs to the Iojap/RsfS family.</text>
</comment>
<dbReference type="GO" id="GO:0090071">
    <property type="term" value="P:negative regulation of ribosome biogenesis"/>
    <property type="evidence" value="ECO:0007669"/>
    <property type="project" value="UniProtKB-UniRule"/>
</dbReference>